<evidence type="ECO:0000313" key="4">
    <source>
        <dbReference type="Proteomes" id="UP001319180"/>
    </source>
</evidence>
<dbReference type="Pfam" id="PF22352">
    <property type="entry name" value="K319L-like_PKD"/>
    <property type="match status" value="1"/>
</dbReference>
<dbReference type="Pfam" id="PF06452">
    <property type="entry name" value="CBM9_1"/>
    <property type="match status" value="2"/>
</dbReference>
<dbReference type="InterPro" id="IPR010502">
    <property type="entry name" value="Carb-bd_dom_fam9"/>
</dbReference>
<evidence type="ECO:0000259" key="2">
    <source>
        <dbReference type="SMART" id="SM00635"/>
    </source>
</evidence>
<dbReference type="PANTHER" id="PTHR46182">
    <property type="entry name" value="FI19480P1"/>
    <property type="match status" value="1"/>
</dbReference>
<dbReference type="InterPro" id="IPR029865">
    <property type="entry name" value="KIAA0319-like"/>
</dbReference>
<dbReference type="SMART" id="SM00635">
    <property type="entry name" value="BID_2"/>
    <property type="match status" value="1"/>
</dbReference>
<accession>A0AAP2DH51</accession>
<dbReference type="Gene3D" id="2.160.20.10">
    <property type="entry name" value="Single-stranded right-handed beta-helix, Pectin lyase-like"/>
    <property type="match status" value="1"/>
</dbReference>
<feature type="domain" description="BIG2" evidence="2">
    <location>
        <begin position="613"/>
        <end position="694"/>
    </location>
</feature>
<dbReference type="Gene3D" id="2.60.40.2030">
    <property type="match status" value="1"/>
</dbReference>
<dbReference type="Pfam" id="PF22815">
    <property type="entry name" value="CatAgl_D1"/>
    <property type="match status" value="1"/>
</dbReference>
<name>A0AAP2DH51_9BACT</name>
<dbReference type="PANTHER" id="PTHR46182:SF2">
    <property type="entry name" value="FI19480P1"/>
    <property type="match status" value="1"/>
</dbReference>
<feature type="transmembrane region" description="Helical" evidence="1">
    <location>
        <begin position="12"/>
        <end position="30"/>
    </location>
</feature>
<dbReference type="GO" id="GO:0031410">
    <property type="term" value="C:cytoplasmic vesicle"/>
    <property type="evidence" value="ECO:0007669"/>
    <property type="project" value="TreeGrafter"/>
</dbReference>
<dbReference type="SUPFAM" id="SSF51126">
    <property type="entry name" value="Pectin lyase-like"/>
    <property type="match status" value="1"/>
</dbReference>
<dbReference type="Gene3D" id="2.60.40.10">
    <property type="entry name" value="Immunoglobulins"/>
    <property type="match status" value="1"/>
</dbReference>
<dbReference type="Pfam" id="PF02368">
    <property type="entry name" value="Big_2"/>
    <property type="match status" value="1"/>
</dbReference>
<dbReference type="SUPFAM" id="SSF49344">
    <property type="entry name" value="CBD9-like"/>
    <property type="match status" value="2"/>
</dbReference>
<dbReference type="SUPFAM" id="SSF49373">
    <property type="entry name" value="Invasin/intimin cell-adhesion fragments"/>
    <property type="match status" value="1"/>
</dbReference>
<dbReference type="CDD" id="cd14490">
    <property type="entry name" value="CBM6-CBM35-CBM36_like_1"/>
    <property type="match status" value="1"/>
</dbReference>
<dbReference type="InterPro" id="IPR035986">
    <property type="entry name" value="PKD_dom_sf"/>
</dbReference>
<dbReference type="InterPro" id="IPR012334">
    <property type="entry name" value="Pectin_lyas_fold"/>
</dbReference>
<dbReference type="Gene3D" id="2.60.40.1190">
    <property type="match status" value="2"/>
</dbReference>
<dbReference type="InterPro" id="IPR003343">
    <property type="entry name" value="Big_2"/>
</dbReference>
<reference evidence="3 4" key="1">
    <citation type="submission" date="2021-05" db="EMBL/GenBank/DDBJ databases">
        <title>A Polyphasic approach of four new species of the genus Ohtaekwangia: Ohtaekwangia histidinii sp. nov., Ohtaekwangia cretensis sp. nov., Ohtaekwangia indiensis sp. nov., Ohtaekwangia reichenbachii sp. nov. from diverse environment.</title>
        <authorList>
            <person name="Octaviana S."/>
        </authorList>
    </citation>
    <scope>NUCLEOTIDE SEQUENCE [LARGE SCALE GENOMIC DNA]</scope>
    <source>
        <strain evidence="3 4">PWU37</strain>
    </source>
</reference>
<dbReference type="GO" id="GO:0016052">
    <property type="term" value="P:carbohydrate catabolic process"/>
    <property type="evidence" value="ECO:0007669"/>
    <property type="project" value="InterPro"/>
</dbReference>
<dbReference type="InterPro" id="IPR033801">
    <property type="entry name" value="CBM6-CBM35-CBM36-like_1"/>
</dbReference>
<gene>
    <name evidence="3" type="ORF">KK078_28785</name>
</gene>
<dbReference type="GO" id="GO:0016020">
    <property type="term" value="C:membrane"/>
    <property type="evidence" value="ECO:0007669"/>
    <property type="project" value="TreeGrafter"/>
</dbReference>
<evidence type="ECO:0000256" key="1">
    <source>
        <dbReference type="SAM" id="Phobius"/>
    </source>
</evidence>
<dbReference type="InterPro" id="IPR055149">
    <property type="entry name" value="Agl_cat_D2"/>
</dbReference>
<dbReference type="GO" id="GO:0004553">
    <property type="term" value="F:hydrolase activity, hydrolyzing O-glycosyl compounds"/>
    <property type="evidence" value="ECO:0007669"/>
    <property type="project" value="InterPro"/>
</dbReference>
<dbReference type="InterPro" id="IPR013783">
    <property type="entry name" value="Ig-like_fold"/>
</dbReference>
<dbReference type="InterPro" id="IPR008964">
    <property type="entry name" value="Invasin/intimin_cell_adhesion"/>
</dbReference>
<dbReference type="SUPFAM" id="SSF49299">
    <property type="entry name" value="PKD domain"/>
    <property type="match status" value="1"/>
</dbReference>
<dbReference type="EMBL" id="JAHESC010000073">
    <property type="protein sequence ID" value="MBT1690595.1"/>
    <property type="molecule type" value="Genomic_DNA"/>
</dbReference>
<dbReference type="InterPro" id="IPR026444">
    <property type="entry name" value="Secre_tail"/>
</dbReference>
<dbReference type="Gene3D" id="2.60.40.1080">
    <property type="match status" value="1"/>
</dbReference>
<dbReference type="InterPro" id="IPR006626">
    <property type="entry name" value="PbH1"/>
</dbReference>
<dbReference type="Proteomes" id="UP001319180">
    <property type="component" value="Unassembled WGS sequence"/>
</dbReference>
<dbReference type="CDD" id="cd09619">
    <property type="entry name" value="CBM9_like_4"/>
    <property type="match status" value="2"/>
</dbReference>
<dbReference type="SMART" id="SM00710">
    <property type="entry name" value="PbH1"/>
    <property type="match status" value="8"/>
</dbReference>
<evidence type="ECO:0000313" key="3">
    <source>
        <dbReference type="EMBL" id="MBT1690595.1"/>
    </source>
</evidence>
<organism evidence="3 4">
    <name type="scientific">Dawidia soli</name>
    <dbReference type="NCBI Taxonomy" id="2782352"/>
    <lineage>
        <taxon>Bacteria</taxon>
        <taxon>Pseudomonadati</taxon>
        <taxon>Bacteroidota</taxon>
        <taxon>Cytophagia</taxon>
        <taxon>Cytophagales</taxon>
        <taxon>Chryseotaleaceae</taxon>
        <taxon>Dawidia</taxon>
    </lineage>
</organism>
<protein>
    <submittedName>
        <fullName evidence="3">T9SS type A sorting domain-containing protein</fullName>
    </submittedName>
</protein>
<dbReference type="InterPro" id="IPR038081">
    <property type="entry name" value="CalX-like_sf"/>
</dbReference>
<keyword evidence="1" id="KW-0472">Membrane</keyword>
<sequence length="1403" mass="148968">MNKLRQHIIRNTVAGYLMVLLVLLTLYATAQNDGIPRGAQLPYTRYESEDATRGGSATLQQTTNYDYTQIASEASNQKYVSLASNGSYVEWTTTAIAQGVNLRFTMPDNATGTGQNGALSLYVNGSFVRTINLTSRWAYQYFHGSETEPKQEPGGRTFMRFDEVHFRLPSKIQAGSTVRIVKENGDGLTYGVDFIELEDVPTALAAPMNALSVTAYGATPDDQTDDLPAFYACINAAKAQGKAVYIPQGRFILADRLDLNVTNMKIQGAGIWYTEVFFSTDLQFTGGILARSSGVEISDFSLNTANNDRFHYGELNPKYASAHGEPYKIYKGFMGTYGTGSRIHDVWVEHFECGFWVAGYDPPYPIDITTDLVISRARIRNNYADGVNFCQGTNNSVVEYSSVRNSGDDGLAMWPNNALGAPQERNNIFRYNTVENVWRAGGIAIFGGTGHQIYRCIIKDGVGGSAIRFTNDFGGHTFEQNGVPIVATDNYIINCGTSYDLWNQKRGAIELFTQQGIYDVQFYNTQIINSQRHAIQLYGNIRNMKFFDTKIDGTGLDAFVDQPAQDAWGGYGILAQASGDVTFNKISFNRLESGEVKNHNTAFIINLIPGNVALTGIDLAPATVSVPQGKTANLNVTYTPSNATQKGITWTSSNTAVATVVEAGTGIGTVTAVGVGTAVITARSVDGNFTKTSTVTVTPAINITAPDAAAGEGGNTGTFTIGTSGITSNITVTYTISGTASGGDYSASPSLTGSVTLTAAAPSQTITITPTDDSSFEGPETLTLTLQPGTGYTLGGNTTATITLADNENPPCTSPVVALVTGTAPAINQTIEAAWSAAPIRNIANTILGGTPGDYSGRWRALYNSTNLYFLVEVNDATRMNDSGGNWWEDDVVEIFIDGNNSKGTSYDGANDFQLGFRWNDTAVKAGGNSVTNTAGINFAMYAAGAGYVLEVAIPWSTIGVTPALGNTIGLDVQVDDDDNGGTRDAQMASFATNTTAWQNPSVFGTVYLTSCGGPVNQPPVANAGTDKTLAAGTTTTTLPGSGSDPEGGAITYSWTQVSGPAATLTNTTSATATASGLANGSTYVFQLTVSDGVLSGSDQVQVTVAGNTTTDPPGVITARRAPGAVTVDGNLSESGWNVTRAVAKNVIGTGNNTVAFGVLWDNNNLYIGVRVQDANLFNDSSDPWENDAVEIYIDANNNKLTSYDGRDNQFIKGYNASSLLTKIGVTGVQHAWAAISGGYSIELSIPWSQLNVTPAAGVTLGFDVGCDDDDNGGARETQTVWNGTIDNYQNTAGFGSLVLNDAVSTGPTARQASPEVTLEDINGDGLVSIYPNPAANGITTVSVPETSAPGHIQVFNLQGLMLKHTQMKTHREVVDLSQAAKGIYLMKVHVDNRMVIKKILVE</sequence>
<dbReference type="Pfam" id="PF18962">
    <property type="entry name" value="Por_Secre_tail"/>
    <property type="match status" value="1"/>
</dbReference>
<dbReference type="SUPFAM" id="SSF141072">
    <property type="entry name" value="CalX-like"/>
    <property type="match status" value="1"/>
</dbReference>
<dbReference type="NCBIfam" id="TIGR04183">
    <property type="entry name" value="Por_Secre_tail"/>
    <property type="match status" value="1"/>
</dbReference>
<keyword evidence="1" id="KW-0812">Transmembrane</keyword>
<dbReference type="RefSeq" id="WP_254094162.1">
    <property type="nucleotide sequence ID" value="NZ_JAHESC010000073.1"/>
</dbReference>
<keyword evidence="4" id="KW-1185">Reference proteome</keyword>
<keyword evidence="1" id="KW-1133">Transmembrane helix</keyword>
<proteinExistence type="predicted"/>
<comment type="caution">
    <text evidence="3">The sequence shown here is derived from an EMBL/GenBank/DDBJ whole genome shotgun (WGS) entry which is preliminary data.</text>
</comment>
<dbReference type="GO" id="GO:0030246">
    <property type="term" value="F:carbohydrate binding"/>
    <property type="evidence" value="ECO:0007669"/>
    <property type="project" value="InterPro"/>
</dbReference>
<dbReference type="InterPro" id="IPR011050">
    <property type="entry name" value="Pectin_lyase_fold/virulence"/>
</dbReference>
<dbReference type="Pfam" id="PF22816">
    <property type="entry name" value="CatAgl_D2"/>
    <property type="match status" value="1"/>
</dbReference>